<protein>
    <recommendedName>
        <fullName evidence="4">phosphoserine phosphatase</fullName>
        <ecNumber evidence="4">3.1.3.3</ecNumber>
    </recommendedName>
</protein>
<evidence type="ECO:0000256" key="5">
    <source>
        <dbReference type="ARBA" id="ARBA00022605"/>
    </source>
</evidence>
<dbReference type="KEGG" id="csq:CSCA_2491"/>
<dbReference type="InterPro" id="IPR006385">
    <property type="entry name" value="HAD_hydro_SerB1"/>
</dbReference>
<evidence type="ECO:0000256" key="1">
    <source>
        <dbReference type="ARBA" id="ARBA00001946"/>
    </source>
</evidence>
<evidence type="ECO:0000256" key="9">
    <source>
        <dbReference type="ARBA" id="ARBA00023299"/>
    </source>
</evidence>
<comment type="catalytic activity">
    <reaction evidence="10">
        <text>O-phospho-L-serine + H2O = L-serine + phosphate</text>
        <dbReference type="Rhea" id="RHEA:21208"/>
        <dbReference type="ChEBI" id="CHEBI:15377"/>
        <dbReference type="ChEBI" id="CHEBI:33384"/>
        <dbReference type="ChEBI" id="CHEBI:43474"/>
        <dbReference type="ChEBI" id="CHEBI:57524"/>
        <dbReference type="EC" id="3.1.3.3"/>
    </reaction>
</comment>
<dbReference type="InterPro" id="IPR023214">
    <property type="entry name" value="HAD_sf"/>
</dbReference>
<comment type="similarity">
    <text evidence="3">Belongs to the HAD-like hydrolase superfamily. SerB family.</text>
</comment>
<dbReference type="CDD" id="cd02612">
    <property type="entry name" value="HAD_PGPPase"/>
    <property type="match status" value="1"/>
</dbReference>
<proteinExistence type="inferred from homology"/>
<reference evidence="12 13" key="1">
    <citation type="journal article" date="2015" name="J. Biotechnol.">
        <title>Complete genome sequence of a malodorant-producing acetogen, Clostridium scatologenes ATCC 25775(T).</title>
        <authorList>
            <person name="Zhu Z."/>
            <person name="Guo T."/>
            <person name="Zheng H."/>
            <person name="Song T."/>
            <person name="Ouyang P."/>
            <person name="Xie J."/>
        </authorList>
    </citation>
    <scope>NUCLEOTIDE SEQUENCE [LARGE SCALE GENOMIC DNA]</scope>
    <source>
        <strain evidence="12 13">ATCC 25775</strain>
    </source>
</reference>
<keyword evidence="8" id="KW-0460">Magnesium</keyword>
<dbReference type="AlphaFoldDB" id="A0A0E3GR32"/>
<dbReference type="GO" id="GO:0036424">
    <property type="term" value="F:L-phosphoserine phosphatase activity"/>
    <property type="evidence" value="ECO:0007669"/>
    <property type="project" value="TreeGrafter"/>
</dbReference>
<name>A0A0E3GR32_CLOSL</name>
<dbReference type="InterPro" id="IPR050582">
    <property type="entry name" value="HAD-like_SerB"/>
</dbReference>
<dbReference type="PANTHER" id="PTHR43344:SF2">
    <property type="entry name" value="PHOSPHOSERINE PHOSPHATASE"/>
    <property type="match status" value="1"/>
</dbReference>
<evidence type="ECO:0000313" key="12">
    <source>
        <dbReference type="EMBL" id="AKA69616.1"/>
    </source>
</evidence>
<dbReference type="SUPFAM" id="SSF56784">
    <property type="entry name" value="HAD-like"/>
    <property type="match status" value="1"/>
</dbReference>
<dbReference type="EMBL" id="CP009933">
    <property type="protein sequence ID" value="AKA69616.1"/>
    <property type="molecule type" value="Genomic_DNA"/>
</dbReference>
<dbReference type="GO" id="GO:0005737">
    <property type="term" value="C:cytoplasm"/>
    <property type="evidence" value="ECO:0007669"/>
    <property type="project" value="TreeGrafter"/>
</dbReference>
<dbReference type="GO" id="GO:0000287">
    <property type="term" value="F:magnesium ion binding"/>
    <property type="evidence" value="ECO:0007669"/>
    <property type="project" value="TreeGrafter"/>
</dbReference>
<evidence type="ECO:0000313" key="13">
    <source>
        <dbReference type="Proteomes" id="UP000033115"/>
    </source>
</evidence>
<dbReference type="Proteomes" id="UP000033115">
    <property type="component" value="Chromosome"/>
</dbReference>
<dbReference type="HOGENOM" id="CLU_052657_1_2_9"/>
<dbReference type="Gene3D" id="3.40.50.1000">
    <property type="entry name" value="HAD superfamily/HAD-like"/>
    <property type="match status" value="1"/>
</dbReference>
<dbReference type="STRING" id="1548.CSCA_2491"/>
<dbReference type="InterPro" id="IPR036412">
    <property type="entry name" value="HAD-like_sf"/>
</dbReference>
<evidence type="ECO:0000256" key="10">
    <source>
        <dbReference type="ARBA" id="ARBA00048138"/>
    </source>
</evidence>
<evidence type="ECO:0000256" key="8">
    <source>
        <dbReference type="ARBA" id="ARBA00022842"/>
    </source>
</evidence>
<dbReference type="PANTHER" id="PTHR43344">
    <property type="entry name" value="PHOSPHOSERINE PHOSPHATASE"/>
    <property type="match status" value="1"/>
</dbReference>
<evidence type="ECO:0000256" key="7">
    <source>
        <dbReference type="ARBA" id="ARBA00022801"/>
    </source>
</evidence>
<evidence type="ECO:0000256" key="4">
    <source>
        <dbReference type="ARBA" id="ARBA00012640"/>
    </source>
</evidence>
<keyword evidence="7 12" id="KW-0378">Hydrolase</keyword>
<keyword evidence="5" id="KW-0028">Amino-acid biosynthesis</keyword>
<sequence length="242" mass="28359">MNIAAFFDIDGTLYREGLITEVFKKLVKYEIIPPDRWYKEVKPEYEKWDKRQGNYDNYLLKMAGIYIEAIKGLHKSQIEFIAKNVVAQKGDRVYTFTRDKIKWHKGKGHKVITVSGSPIELVREMSIKYGFDDYKGAKYIIDGDEMYTGEVIPMWDSESKENAIYDLVKKYNIDLCNSYAYGDTSGDFSMFKLVRYPVCVNPTKELLQKVTEDEEVRKKIQIIVERKDTVYNLKPDCINNFN</sequence>
<evidence type="ECO:0000256" key="3">
    <source>
        <dbReference type="ARBA" id="ARBA00009184"/>
    </source>
</evidence>
<comment type="cofactor">
    <cofactor evidence="1">
        <name>Mg(2+)</name>
        <dbReference type="ChEBI" id="CHEBI:18420"/>
    </cofactor>
</comment>
<keyword evidence="13" id="KW-1185">Reference proteome</keyword>
<dbReference type="EC" id="3.1.3.3" evidence="4"/>
<comment type="pathway">
    <text evidence="2">Amino-acid biosynthesis; L-serine biosynthesis; L-serine from 3-phospho-D-glycerate: step 3/3.</text>
</comment>
<comment type="catalytic activity">
    <reaction evidence="11">
        <text>O-phospho-D-serine + H2O = D-serine + phosphate</text>
        <dbReference type="Rhea" id="RHEA:24873"/>
        <dbReference type="ChEBI" id="CHEBI:15377"/>
        <dbReference type="ChEBI" id="CHEBI:35247"/>
        <dbReference type="ChEBI" id="CHEBI:43474"/>
        <dbReference type="ChEBI" id="CHEBI:58680"/>
        <dbReference type="EC" id="3.1.3.3"/>
    </reaction>
</comment>
<organism evidence="12 13">
    <name type="scientific">Clostridium scatologenes</name>
    <dbReference type="NCBI Taxonomy" id="1548"/>
    <lineage>
        <taxon>Bacteria</taxon>
        <taxon>Bacillati</taxon>
        <taxon>Bacillota</taxon>
        <taxon>Clostridia</taxon>
        <taxon>Eubacteriales</taxon>
        <taxon>Clostridiaceae</taxon>
        <taxon>Clostridium</taxon>
    </lineage>
</organism>
<evidence type="ECO:0000256" key="2">
    <source>
        <dbReference type="ARBA" id="ARBA00005135"/>
    </source>
</evidence>
<evidence type="ECO:0000256" key="6">
    <source>
        <dbReference type="ARBA" id="ARBA00022723"/>
    </source>
</evidence>
<dbReference type="NCBIfam" id="TIGR01488">
    <property type="entry name" value="HAD-SF-IB"/>
    <property type="match status" value="1"/>
</dbReference>
<keyword evidence="6" id="KW-0479">Metal-binding</keyword>
<gene>
    <name evidence="12" type="ORF">CSCA_2491</name>
</gene>
<dbReference type="NCBIfam" id="TIGR01490">
    <property type="entry name" value="HAD-SF-IB-hyp1"/>
    <property type="match status" value="1"/>
</dbReference>
<dbReference type="RefSeq" id="WP_029162637.1">
    <property type="nucleotide sequence ID" value="NZ_CP009933.1"/>
</dbReference>
<evidence type="ECO:0000256" key="11">
    <source>
        <dbReference type="ARBA" id="ARBA00048523"/>
    </source>
</evidence>
<keyword evidence="9" id="KW-0718">Serine biosynthesis</keyword>
<accession>A0A0E3GR32</accession>
<dbReference type="Pfam" id="PF12710">
    <property type="entry name" value="HAD"/>
    <property type="match status" value="1"/>
</dbReference>
<dbReference type="GO" id="GO:0006564">
    <property type="term" value="P:L-serine biosynthetic process"/>
    <property type="evidence" value="ECO:0007669"/>
    <property type="project" value="UniProtKB-KW"/>
</dbReference>